<comment type="caution">
    <text evidence="1">The sequence shown here is derived from an EMBL/GenBank/DDBJ whole genome shotgun (WGS) entry which is preliminary data.</text>
</comment>
<evidence type="ECO:0000313" key="1">
    <source>
        <dbReference type="EMBL" id="MFC4608457.1"/>
    </source>
</evidence>
<dbReference type="RefSeq" id="WP_381193959.1">
    <property type="nucleotide sequence ID" value="NZ_JBHSFE010000010.1"/>
</dbReference>
<dbReference type="Proteomes" id="UP001595993">
    <property type="component" value="Unassembled WGS sequence"/>
</dbReference>
<protein>
    <submittedName>
        <fullName evidence="1">Uncharacterized protein</fullName>
    </submittedName>
</protein>
<reference evidence="2" key="1">
    <citation type="journal article" date="2019" name="Int. J. Syst. Evol. Microbiol.">
        <title>The Global Catalogue of Microorganisms (GCM) 10K type strain sequencing project: providing services to taxonomists for standard genome sequencing and annotation.</title>
        <authorList>
            <consortium name="The Broad Institute Genomics Platform"/>
            <consortium name="The Broad Institute Genome Sequencing Center for Infectious Disease"/>
            <person name="Wu L."/>
            <person name="Ma J."/>
        </authorList>
    </citation>
    <scope>NUCLEOTIDE SEQUENCE [LARGE SCALE GENOMIC DNA]</scope>
    <source>
        <strain evidence="2">CGMCC 4.7139</strain>
    </source>
</reference>
<organism evidence="1 2">
    <name type="scientific">Streptomyces maoxianensis</name>
    <dbReference type="NCBI Taxonomy" id="1459942"/>
    <lineage>
        <taxon>Bacteria</taxon>
        <taxon>Bacillati</taxon>
        <taxon>Actinomycetota</taxon>
        <taxon>Actinomycetes</taxon>
        <taxon>Kitasatosporales</taxon>
        <taxon>Streptomycetaceae</taxon>
        <taxon>Streptomyces</taxon>
    </lineage>
</organism>
<proteinExistence type="predicted"/>
<keyword evidence="2" id="KW-1185">Reference proteome</keyword>
<name>A0ABV9G321_9ACTN</name>
<evidence type="ECO:0000313" key="2">
    <source>
        <dbReference type="Proteomes" id="UP001595993"/>
    </source>
</evidence>
<accession>A0ABV9G321</accession>
<dbReference type="EMBL" id="JBHSFE010000010">
    <property type="protein sequence ID" value="MFC4608457.1"/>
    <property type="molecule type" value="Genomic_DNA"/>
</dbReference>
<gene>
    <name evidence="1" type="ORF">ACFO9E_11600</name>
</gene>
<sequence>MFNRLEIAVLPQGPRFASTLRLWVDGCEVVAVAVEEGGRGPFAADALRTDRPSPLAATSEARRVELGEPECTGGCCGYLSAIVERCGGLVVWSDWDGPYRDQLPLDFHFDAEQYDAELARVLADRWWEVYECPAQQGMRSWGVLG</sequence>